<dbReference type="GO" id="GO:0003676">
    <property type="term" value="F:nucleic acid binding"/>
    <property type="evidence" value="ECO:0007669"/>
    <property type="project" value="InterPro"/>
</dbReference>
<evidence type="ECO:0000256" key="3">
    <source>
        <dbReference type="ARBA" id="ARBA00022448"/>
    </source>
</evidence>
<evidence type="ECO:0000256" key="1">
    <source>
        <dbReference type="ARBA" id="ARBA00004613"/>
    </source>
</evidence>
<comment type="caution">
    <text evidence="11">The sequence shown here is derived from an EMBL/GenBank/DDBJ whole genome shotgun (WGS) entry which is preliminary data.</text>
</comment>
<proteinExistence type="predicted"/>
<dbReference type="GO" id="GO:0031409">
    <property type="term" value="F:pigment binding"/>
    <property type="evidence" value="ECO:0007669"/>
    <property type="project" value="InterPro"/>
</dbReference>
<evidence type="ECO:0000313" key="11">
    <source>
        <dbReference type="EMBL" id="GFN75555.1"/>
    </source>
</evidence>
<evidence type="ECO:0000256" key="5">
    <source>
        <dbReference type="ARBA" id="ARBA00022729"/>
    </source>
</evidence>
<dbReference type="FunFam" id="2.40.128.20:FF:000003">
    <property type="entry name" value="Apolipoprotein D"/>
    <property type="match status" value="1"/>
</dbReference>
<dbReference type="InterPro" id="IPR036397">
    <property type="entry name" value="RNaseH_sf"/>
</dbReference>
<keyword evidence="5 9" id="KW-0732">Signal</keyword>
<dbReference type="Pfam" id="PF08212">
    <property type="entry name" value="Lipocalin_2"/>
    <property type="match status" value="1"/>
</dbReference>
<dbReference type="Proteomes" id="UP000735302">
    <property type="component" value="Unassembled WGS sequence"/>
</dbReference>
<dbReference type="PANTHER" id="PTHR10612">
    <property type="entry name" value="APOLIPOPROTEIN D"/>
    <property type="match status" value="1"/>
</dbReference>
<dbReference type="Gene3D" id="3.30.420.10">
    <property type="entry name" value="Ribonuclease H-like superfamily/Ribonuclease H"/>
    <property type="match status" value="1"/>
</dbReference>
<dbReference type="InterPro" id="IPR012674">
    <property type="entry name" value="Calycin"/>
</dbReference>
<dbReference type="InterPro" id="IPR000566">
    <property type="entry name" value="Lipocln_cytosolic_FA-bd_dom"/>
</dbReference>
<evidence type="ECO:0000313" key="12">
    <source>
        <dbReference type="Proteomes" id="UP000735302"/>
    </source>
</evidence>
<dbReference type="PRINTS" id="PR01273">
    <property type="entry name" value="INVTBRTCOLOR"/>
</dbReference>
<keyword evidence="6" id="KW-0446">Lipid-binding</keyword>
<evidence type="ECO:0000256" key="2">
    <source>
        <dbReference type="ARBA" id="ARBA00019890"/>
    </source>
</evidence>
<accession>A0AAV3XXJ5</accession>
<evidence type="ECO:0000256" key="7">
    <source>
        <dbReference type="ARBA" id="ARBA00023157"/>
    </source>
</evidence>
<feature type="domain" description="Lipocalin/cytosolic fatty-acid binding" evidence="10">
    <location>
        <begin position="217"/>
        <end position="369"/>
    </location>
</feature>
<dbReference type="EMBL" id="BLXT01000273">
    <property type="protein sequence ID" value="GFN75555.1"/>
    <property type="molecule type" value="Genomic_DNA"/>
</dbReference>
<dbReference type="GO" id="GO:0005737">
    <property type="term" value="C:cytoplasm"/>
    <property type="evidence" value="ECO:0007669"/>
    <property type="project" value="TreeGrafter"/>
</dbReference>
<sequence length="382" mass="42972">MAMLFQLWCCSVSSADVALSAKGQCINAARYCSTLDRLKEAICRKRPGLLRRGVVCFQHDNATPHSANLTQQWLQRYGWEILPHPAHNPDLAPSDFHLFGPLKRHLGGMAFETEDYLISELRNWFDNLDVDFFRMGINSLLSGWQNASISTEITLRSSRRVNFNLYSNTSPVMAHWSFLSLLLLASLGSLSKGGGALGCVVMHFGTQCPEPAVQDNFDLARYMGRWFEYEKFPNYFEMGAKCVVANYTLYPDNSVRVVNVAVQEVSYGTGICPWYRSNVAVGNGIAMDPQVPAKLGVQFSENAPRGDYWVIETDYDTYSVVYACTKMPAVPIYTEVAWVLTREREVAPPNLDQIKARLTRQGIDVSYFQLSDHKGCPEWPGS</sequence>
<feature type="signal peptide" evidence="9">
    <location>
        <begin position="1"/>
        <end position="15"/>
    </location>
</feature>
<comment type="subcellular location">
    <subcellularLocation>
        <location evidence="1">Secreted</location>
    </subcellularLocation>
</comment>
<keyword evidence="12" id="KW-1185">Reference proteome</keyword>
<keyword evidence="3" id="KW-0813">Transport</keyword>
<keyword evidence="4" id="KW-0964">Secreted</keyword>
<evidence type="ECO:0000256" key="8">
    <source>
        <dbReference type="ARBA" id="ARBA00023180"/>
    </source>
</evidence>
<name>A0AAV3XXJ5_9GAST</name>
<dbReference type="GO" id="GO:0000302">
    <property type="term" value="P:response to reactive oxygen species"/>
    <property type="evidence" value="ECO:0007669"/>
    <property type="project" value="TreeGrafter"/>
</dbReference>
<dbReference type="CDD" id="cd19437">
    <property type="entry name" value="lipocalin_apoD-like"/>
    <property type="match status" value="1"/>
</dbReference>
<dbReference type="Gene3D" id="2.40.128.20">
    <property type="match status" value="1"/>
</dbReference>
<dbReference type="PANTHER" id="PTHR10612:SF34">
    <property type="entry name" value="APOLIPOPROTEIN D"/>
    <property type="match status" value="1"/>
</dbReference>
<dbReference type="SUPFAM" id="SSF50814">
    <property type="entry name" value="Lipocalins"/>
    <property type="match status" value="1"/>
</dbReference>
<evidence type="ECO:0000256" key="9">
    <source>
        <dbReference type="SAM" id="SignalP"/>
    </source>
</evidence>
<reference evidence="11 12" key="1">
    <citation type="journal article" date="2021" name="Elife">
        <title>Chloroplast acquisition without the gene transfer in kleptoplastic sea slugs, Plakobranchus ocellatus.</title>
        <authorList>
            <person name="Maeda T."/>
            <person name="Takahashi S."/>
            <person name="Yoshida T."/>
            <person name="Shimamura S."/>
            <person name="Takaki Y."/>
            <person name="Nagai Y."/>
            <person name="Toyoda A."/>
            <person name="Suzuki Y."/>
            <person name="Arimoto A."/>
            <person name="Ishii H."/>
            <person name="Satoh N."/>
            <person name="Nishiyama T."/>
            <person name="Hasebe M."/>
            <person name="Maruyama T."/>
            <person name="Minagawa J."/>
            <person name="Obokata J."/>
            <person name="Shigenobu S."/>
        </authorList>
    </citation>
    <scope>NUCLEOTIDE SEQUENCE [LARGE SCALE GENOMIC DNA]</scope>
</reference>
<dbReference type="GO" id="GO:0006629">
    <property type="term" value="P:lipid metabolic process"/>
    <property type="evidence" value="ECO:0007669"/>
    <property type="project" value="TreeGrafter"/>
</dbReference>
<dbReference type="GO" id="GO:0008289">
    <property type="term" value="F:lipid binding"/>
    <property type="evidence" value="ECO:0007669"/>
    <property type="project" value="UniProtKB-KW"/>
</dbReference>
<keyword evidence="7" id="KW-1015">Disulfide bond</keyword>
<gene>
    <name evidence="11" type="ORF">PoB_000206100</name>
</gene>
<feature type="chain" id="PRO_5043819872" description="Apolipoprotein D" evidence="9">
    <location>
        <begin position="16"/>
        <end position="382"/>
    </location>
</feature>
<dbReference type="InterPro" id="IPR003057">
    <property type="entry name" value="Invtbrt_color"/>
</dbReference>
<evidence type="ECO:0000256" key="4">
    <source>
        <dbReference type="ARBA" id="ARBA00022525"/>
    </source>
</evidence>
<evidence type="ECO:0000256" key="6">
    <source>
        <dbReference type="ARBA" id="ARBA00023121"/>
    </source>
</evidence>
<dbReference type="GO" id="GO:0005576">
    <property type="term" value="C:extracellular region"/>
    <property type="evidence" value="ECO:0007669"/>
    <property type="project" value="UniProtKB-SubCell"/>
</dbReference>
<evidence type="ECO:0000259" key="10">
    <source>
        <dbReference type="Pfam" id="PF08212"/>
    </source>
</evidence>
<dbReference type="AlphaFoldDB" id="A0AAV3XXJ5"/>
<keyword evidence="8" id="KW-0325">Glycoprotein</keyword>
<protein>
    <recommendedName>
        <fullName evidence="2">Apolipoprotein D</fullName>
    </recommendedName>
</protein>
<organism evidence="11 12">
    <name type="scientific">Plakobranchus ocellatus</name>
    <dbReference type="NCBI Taxonomy" id="259542"/>
    <lineage>
        <taxon>Eukaryota</taxon>
        <taxon>Metazoa</taxon>
        <taxon>Spiralia</taxon>
        <taxon>Lophotrochozoa</taxon>
        <taxon>Mollusca</taxon>
        <taxon>Gastropoda</taxon>
        <taxon>Heterobranchia</taxon>
        <taxon>Euthyneura</taxon>
        <taxon>Panpulmonata</taxon>
        <taxon>Sacoglossa</taxon>
        <taxon>Placobranchoidea</taxon>
        <taxon>Plakobranchidae</taxon>
        <taxon>Plakobranchus</taxon>
    </lineage>
</organism>